<dbReference type="GeneID" id="111245653"/>
<dbReference type="Gene3D" id="3.30.40.10">
    <property type="entry name" value="Zinc/RING finger domain, C3HC4 (zinc finger)"/>
    <property type="match status" value="1"/>
</dbReference>
<dbReference type="GO" id="GO:0008270">
    <property type="term" value="F:zinc ion binding"/>
    <property type="evidence" value="ECO:0007669"/>
    <property type="project" value="UniProtKB-KW"/>
</dbReference>
<dbReference type="GO" id="GO:0061665">
    <property type="term" value="F:SUMO ligase activity"/>
    <property type="evidence" value="ECO:0007669"/>
    <property type="project" value="TreeGrafter"/>
</dbReference>
<dbReference type="GO" id="GO:0000785">
    <property type="term" value="C:chromatin"/>
    <property type="evidence" value="ECO:0007669"/>
    <property type="project" value="TreeGrafter"/>
</dbReference>
<dbReference type="InterPro" id="IPR004181">
    <property type="entry name" value="Znf_MIZ"/>
</dbReference>
<keyword evidence="2 4" id="KW-0863">Zinc-finger</keyword>
<dbReference type="PROSITE" id="PS51044">
    <property type="entry name" value="ZF_SP_RING"/>
    <property type="match status" value="1"/>
</dbReference>
<dbReference type="Pfam" id="PF02891">
    <property type="entry name" value="zf-MIZ"/>
    <property type="match status" value="1"/>
</dbReference>
<evidence type="ECO:0000256" key="2">
    <source>
        <dbReference type="ARBA" id="ARBA00022771"/>
    </source>
</evidence>
<evidence type="ECO:0000256" key="1">
    <source>
        <dbReference type="ARBA" id="ARBA00022723"/>
    </source>
</evidence>
<sequence>MILFIHHEMKVFATCMNMVAVVIRKLAPPLRQHEMEPKIPDFLPYLRLCGPVSRSVLLREVRTNSMIKISTKFRKELTEKAIVDLRLLINFNNSQYRSNDVQPVPGEIVARRRFNSVVLEARLKPTWVKYKDCFFNEVPLDITAMVLENAPEKGPLMCEIEIELEFLKDSRASGVAELFISRHVEAPTLRRSILATQPFGKDVVKKMQSSLVGSGIDSWIVSLKCPLLAVRINTPVRFEMCQHLECFDLDAFIAMEMRRPKGRCPVCNRLVELRTLTQCNFTKNMLEENPNCESYRISTNSIRPISNEEKNKAIKSRKRKQEVFEKTAFEPEKRKRASFRDMVVKLLNNDKSRKINIANVDDNQNRAMLQNQESMENDDCVVILDD</sequence>
<dbReference type="OrthoDB" id="6510781at2759"/>
<organism evidence="6 7">
    <name type="scientific">Varroa destructor</name>
    <name type="common">Honeybee mite</name>
    <dbReference type="NCBI Taxonomy" id="109461"/>
    <lineage>
        <taxon>Eukaryota</taxon>
        <taxon>Metazoa</taxon>
        <taxon>Ecdysozoa</taxon>
        <taxon>Arthropoda</taxon>
        <taxon>Chelicerata</taxon>
        <taxon>Arachnida</taxon>
        <taxon>Acari</taxon>
        <taxon>Parasitiformes</taxon>
        <taxon>Mesostigmata</taxon>
        <taxon>Gamasina</taxon>
        <taxon>Dermanyssoidea</taxon>
        <taxon>Varroidae</taxon>
        <taxon>Varroa</taxon>
    </lineage>
</organism>
<dbReference type="EnsemblMetazoa" id="XM_022794268">
    <property type="protein sequence ID" value="XP_022650003"/>
    <property type="gene ID" value="LOC111245653"/>
</dbReference>
<protein>
    <recommendedName>
        <fullName evidence="5">SP-RING-type domain-containing protein</fullName>
    </recommendedName>
</protein>
<evidence type="ECO:0000259" key="5">
    <source>
        <dbReference type="PROSITE" id="PS51044"/>
    </source>
</evidence>
<dbReference type="CDD" id="cd16650">
    <property type="entry name" value="SP-RING_PIAS-like"/>
    <property type="match status" value="1"/>
</dbReference>
<dbReference type="PANTHER" id="PTHR10782">
    <property type="entry name" value="ZINC FINGER MIZ DOMAIN-CONTAINING PROTEIN"/>
    <property type="match status" value="1"/>
</dbReference>
<dbReference type="InParanoid" id="A0A7M7JCQ6"/>
<dbReference type="InterPro" id="IPR013083">
    <property type="entry name" value="Znf_RING/FYVE/PHD"/>
</dbReference>
<dbReference type="GO" id="GO:0016925">
    <property type="term" value="P:protein sumoylation"/>
    <property type="evidence" value="ECO:0007669"/>
    <property type="project" value="TreeGrafter"/>
</dbReference>
<name>A0A7M7JCQ6_VARDE</name>
<keyword evidence="7" id="KW-1185">Reference proteome</keyword>
<feature type="domain" description="SP-RING-type" evidence="5">
    <location>
        <begin position="208"/>
        <end position="294"/>
    </location>
</feature>
<reference evidence="6" key="1">
    <citation type="submission" date="2021-01" db="UniProtKB">
        <authorList>
            <consortium name="EnsemblMetazoa"/>
        </authorList>
    </citation>
    <scope>IDENTIFICATION</scope>
</reference>
<proteinExistence type="predicted"/>
<accession>A0A7M7JCQ6</accession>
<evidence type="ECO:0000256" key="3">
    <source>
        <dbReference type="ARBA" id="ARBA00022833"/>
    </source>
</evidence>
<dbReference type="RefSeq" id="XP_022650003.1">
    <property type="nucleotide sequence ID" value="XM_022794268.1"/>
</dbReference>
<evidence type="ECO:0000313" key="6">
    <source>
        <dbReference type="EnsemblMetazoa" id="XP_022650003"/>
    </source>
</evidence>
<keyword evidence="1" id="KW-0479">Metal-binding</keyword>
<evidence type="ECO:0000256" key="4">
    <source>
        <dbReference type="PROSITE-ProRule" id="PRU00452"/>
    </source>
</evidence>
<dbReference type="PANTHER" id="PTHR10782:SF4">
    <property type="entry name" value="TONALLI, ISOFORM E"/>
    <property type="match status" value="1"/>
</dbReference>
<dbReference type="KEGG" id="vde:111245653"/>
<dbReference type="AlphaFoldDB" id="A0A7M7JCQ6"/>
<keyword evidence="3" id="KW-0862">Zinc</keyword>
<dbReference type="Proteomes" id="UP000594260">
    <property type="component" value="Unplaced"/>
</dbReference>
<evidence type="ECO:0000313" key="7">
    <source>
        <dbReference type="Proteomes" id="UP000594260"/>
    </source>
</evidence>